<name>A0A0K0EE27_STRER</name>
<keyword evidence="4 6" id="KW-1133">Transmembrane helix</keyword>
<reference evidence="8" key="1">
    <citation type="submission" date="2015-08" db="UniProtKB">
        <authorList>
            <consortium name="WormBaseParasite"/>
        </authorList>
    </citation>
    <scope>IDENTIFICATION</scope>
</reference>
<dbReference type="WBParaSite" id="SSTP_0000774000.1">
    <property type="protein sequence ID" value="SSTP_0000774000.1"/>
    <property type="gene ID" value="SSTP_0000774000"/>
</dbReference>
<protein>
    <submittedName>
        <fullName evidence="8">MFS domain-containing protein</fullName>
    </submittedName>
    <submittedName>
        <fullName evidence="9">Major facilitator superfamily (MFS) profile domain-containing protein</fullName>
    </submittedName>
</protein>
<evidence type="ECO:0000256" key="4">
    <source>
        <dbReference type="ARBA" id="ARBA00022989"/>
    </source>
</evidence>
<evidence type="ECO:0000256" key="5">
    <source>
        <dbReference type="ARBA" id="ARBA00023136"/>
    </source>
</evidence>
<keyword evidence="3 6" id="KW-0812">Transmembrane</keyword>
<keyword evidence="2" id="KW-0813">Transport</keyword>
<evidence type="ECO:0000256" key="2">
    <source>
        <dbReference type="ARBA" id="ARBA00022448"/>
    </source>
</evidence>
<dbReference type="Pfam" id="PF07690">
    <property type="entry name" value="MFS_1"/>
    <property type="match status" value="2"/>
</dbReference>
<dbReference type="GO" id="GO:0012505">
    <property type="term" value="C:endomembrane system"/>
    <property type="evidence" value="ECO:0007669"/>
    <property type="project" value="UniProtKB-SubCell"/>
</dbReference>
<dbReference type="CDD" id="cd17326">
    <property type="entry name" value="MFS_MFSD8"/>
    <property type="match status" value="1"/>
</dbReference>
<evidence type="ECO:0000256" key="3">
    <source>
        <dbReference type="ARBA" id="ARBA00022692"/>
    </source>
</evidence>
<feature type="transmembrane region" description="Helical" evidence="6">
    <location>
        <begin position="115"/>
        <end position="134"/>
    </location>
</feature>
<proteinExistence type="predicted"/>
<feature type="transmembrane region" description="Helical" evidence="6">
    <location>
        <begin position="48"/>
        <end position="72"/>
    </location>
</feature>
<dbReference type="InterPro" id="IPR011701">
    <property type="entry name" value="MFS"/>
</dbReference>
<evidence type="ECO:0000256" key="6">
    <source>
        <dbReference type="SAM" id="Phobius"/>
    </source>
</evidence>
<feature type="transmembrane region" description="Helical" evidence="6">
    <location>
        <begin position="447"/>
        <end position="469"/>
    </location>
</feature>
<feature type="transmembrane region" description="Helical" evidence="6">
    <location>
        <begin position="223"/>
        <end position="241"/>
    </location>
</feature>
<dbReference type="PANTHER" id="PTHR23510:SF3">
    <property type="entry name" value="MAJOR FACILITATOR SUPERFAMILY DOMAIN-CONTAINING PROTEIN 8"/>
    <property type="match status" value="1"/>
</dbReference>
<evidence type="ECO:0000256" key="1">
    <source>
        <dbReference type="ARBA" id="ARBA00004127"/>
    </source>
</evidence>
<comment type="subcellular location">
    <subcellularLocation>
        <location evidence="1">Endomembrane system</location>
        <topology evidence="1">Multi-pass membrane protein</topology>
    </subcellularLocation>
</comment>
<dbReference type="SUPFAM" id="SSF103473">
    <property type="entry name" value="MFS general substrate transporter"/>
    <property type="match status" value="1"/>
</dbReference>
<dbReference type="PANTHER" id="PTHR23510">
    <property type="entry name" value="INNER MEMBRANE TRANSPORT PROTEIN YAJR"/>
    <property type="match status" value="1"/>
</dbReference>
<accession>A0A0K0EE27</accession>
<sequence>MPINMNSLKNSIEDIRLNTKIFTKQSSNDTETSKIKKDDEEKTQWKSIYIGGLLAFSSNVQFSIYFATIWPYLQILDPHVSEEFFGLVLGSYSISNIIFSPVFGWWSNKIKCIKIPLYIGITSQLIGNFLYFILDKLPCYQKEFMIVSRIITGVGWSSVSLLRSYAATASTEKDRSRAVSIISGGLAFGVTIGPSLNLLFIGLGYPGISILKNIYFHIYNMPSFLAVVANGCSLLAVKYIFVEKYVGIHKYEASKKEDSSMSLPKYDKVAVTVAFISRFVQMFIVSNLSTLGPIISMMMFNFTKKQTVTVIAYAQGFLGFSAFFVYFLFIFIDIGKYGKFRRNIMFGFGLLVIFHLIVYPYPFIYNDSPKVSQYDSRTMINITSSTELTGCDISKFDWCENLPIINPYLYFISYSLCVGIAFPVVNSAMNTLFSRILGNRRQGTMQGWLQTCGGVGTLTAPIISAFIYQNFGPKIIFIYQILLGLIVISLWSIYHHRMVPLKINNDNEKNIEKS</sequence>
<feature type="transmembrane region" description="Helical" evidence="6">
    <location>
        <begin position="310"/>
        <end position="332"/>
    </location>
</feature>
<feature type="transmembrane region" description="Helical" evidence="6">
    <location>
        <begin position="178"/>
        <end position="203"/>
    </location>
</feature>
<keyword evidence="5 6" id="KW-0472">Membrane</keyword>
<keyword evidence="7" id="KW-1185">Reference proteome</keyword>
<dbReference type="GO" id="GO:0005765">
    <property type="term" value="C:lysosomal membrane"/>
    <property type="evidence" value="ECO:0007669"/>
    <property type="project" value="TreeGrafter"/>
</dbReference>
<dbReference type="Proteomes" id="UP000035681">
    <property type="component" value="Unplaced"/>
</dbReference>
<feature type="transmembrane region" description="Helical" evidence="6">
    <location>
        <begin position="146"/>
        <end position="166"/>
    </location>
</feature>
<evidence type="ECO:0000313" key="8">
    <source>
        <dbReference type="WBParaSite" id="SSTP_0000774000.1"/>
    </source>
</evidence>
<dbReference type="WBParaSite" id="TCONS_00006997.p1">
    <property type="protein sequence ID" value="TCONS_00006997.p1"/>
    <property type="gene ID" value="XLOC_005077"/>
</dbReference>
<organism evidence="8">
    <name type="scientific">Strongyloides stercoralis</name>
    <name type="common">Threadworm</name>
    <dbReference type="NCBI Taxonomy" id="6248"/>
    <lineage>
        <taxon>Eukaryota</taxon>
        <taxon>Metazoa</taxon>
        <taxon>Ecdysozoa</taxon>
        <taxon>Nematoda</taxon>
        <taxon>Chromadorea</taxon>
        <taxon>Rhabditida</taxon>
        <taxon>Tylenchina</taxon>
        <taxon>Panagrolaimomorpha</taxon>
        <taxon>Strongyloidoidea</taxon>
        <taxon>Strongyloididae</taxon>
        <taxon>Strongyloides</taxon>
    </lineage>
</organism>
<feature type="transmembrane region" description="Helical" evidence="6">
    <location>
        <begin position="475"/>
        <end position="494"/>
    </location>
</feature>
<dbReference type="InterPro" id="IPR036259">
    <property type="entry name" value="MFS_trans_sf"/>
</dbReference>
<dbReference type="GO" id="GO:0022857">
    <property type="term" value="F:transmembrane transporter activity"/>
    <property type="evidence" value="ECO:0007669"/>
    <property type="project" value="InterPro"/>
</dbReference>
<feature type="transmembrane region" description="Helical" evidence="6">
    <location>
        <begin position="408"/>
        <end position="426"/>
    </location>
</feature>
<dbReference type="Gene3D" id="1.20.1250.20">
    <property type="entry name" value="MFS general substrate transporter like domains"/>
    <property type="match status" value="1"/>
</dbReference>
<feature type="transmembrane region" description="Helical" evidence="6">
    <location>
        <begin position="84"/>
        <end position="103"/>
    </location>
</feature>
<feature type="transmembrane region" description="Helical" evidence="6">
    <location>
        <begin position="344"/>
        <end position="364"/>
    </location>
</feature>
<evidence type="ECO:0000313" key="7">
    <source>
        <dbReference type="Proteomes" id="UP000035681"/>
    </source>
</evidence>
<evidence type="ECO:0000313" key="9">
    <source>
        <dbReference type="WBParaSite" id="TCONS_00006997.p1"/>
    </source>
</evidence>
<dbReference type="InterPro" id="IPR051068">
    <property type="entry name" value="MFS_Domain-Containing_Protein"/>
</dbReference>
<dbReference type="AlphaFoldDB" id="A0A0K0EE27"/>